<evidence type="ECO:0000313" key="2">
    <source>
        <dbReference type="EMBL" id="KRY18159.1"/>
    </source>
</evidence>
<feature type="region of interest" description="Disordered" evidence="1">
    <location>
        <begin position="88"/>
        <end position="120"/>
    </location>
</feature>
<sequence>MPTFSALHWLFVDGIVGESKSVEKEYTLGALFGTIHAAEQKGGGEEKREGGRELFDSKIFKPSPVAFQLLSFRQAFILSTPSQIFADDESARPPGLDADCYSSQNGEHSDASWSSVLTQF</sequence>
<organism evidence="3 4">
    <name type="scientific">Trichinella patagoniensis</name>
    <dbReference type="NCBI Taxonomy" id="990121"/>
    <lineage>
        <taxon>Eukaryota</taxon>
        <taxon>Metazoa</taxon>
        <taxon>Ecdysozoa</taxon>
        <taxon>Nematoda</taxon>
        <taxon>Enoplea</taxon>
        <taxon>Dorylaimia</taxon>
        <taxon>Trichinellida</taxon>
        <taxon>Trichinellidae</taxon>
        <taxon>Trichinella</taxon>
    </lineage>
</organism>
<feature type="compositionally biased region" description="Polar residues" evidence="1">
    <location>
        <begin position="101"/>
        <end position="120"/>
    </location>
</feature>
<accession>A0A0V0ZZT1</accession>
<dbReference type="Proteomes" id="UP000054783">
    <property type="component" value="Unassembled WGS sequence"/>
</dbReference>
<name>A0A0V0ZZT1_9BILA</name>
<evidence type="ECO:0000313" key="4">
    <source>
        <dbReference type="Proteomes" id="UP000054783"/>
    </source>
</evidence>
<proteinExistence type="predicted"/>
<reference evidence="3 4" key="1">
    <citation type="submission" date="2015-01" db="EMBL/GenBank/DDBJ databases">
        <title>Evolution of Trichinella species and genotypes.</title>
        <authorList>
            <person name="Korhonen P.K."/>
            <person name="Edoardo P."/>
            <person name="Giuseppe L.R."/>
            <person name="Gasser R.B."/>
        </authorList>
    </citation>
    <scope>NUCLEOTIDE SEQUENCE [LARGE SCALE GENOMIC DNA]</scope>
    <source>
        <strain evidence="3">ISS2496</strain>
    </source>
</reference>
<dbReference type="EMBL" id="JYDQ01000050">
    <property type="protein sequence ID" value="KRY18159.1"/>
    <property type="molecule type" value="Genomic_DNA"/>
</dbReference>
<keyword evidence="4" id="KW-1185">Reference proteome</keyword>
<dbReference type="OrthoDB" id="10312243at2759"/>
<protein>
    <submittedName>
        <fullName evidence="3">Uncharacterized protein</fullName>
    </submittedName>
</protein>
<dbReference type="AlphaFoldDB" id="A0A0V0ZZT1"/>
<dbReference type="EMBL" id="JYDQ01000050">
    <property type="protein sequence ID" value="KRY18176.1"/>
    <property type="molecule type" value="Genomic_DNA"/>
</dbReference>
<evidence type="ECO:0000256" key="1">
    <source>
        <dbReference type="SAM" id="MobiDB-lite"/>
    </source>
</evidence>
<comment type="caution">
    <text evidence="3">The sequence shown here is derived from an EMBL/GenBank/DDBJ whole genome shotgun (WGS) entry which is preliminary data.</text>
</comment>
<evidence type="ECO:0000313" key="3">
    <source>
        <dbReference type="EMBL" id="KRY18176.1"/>
    </source>
</evidence>
<gene>
    <name evidence="3" type="ORF">T12_11320</name>
    <name evidence="2" type="ORF">T12_6935</name>
</gene>